<keyword evidence="8 16" id="KW-0808">Transferase</keyword>
<dbReference type="SUPFAM" id="SSF57850">
    <property type="entry name" value="RING/U-box"/>
    <property type="match status" value="1"/>
</dbReference>
<dbReference type="InterPro" id="IPR054476">
    <property type="entry name" value="Ltn1_N"/>
</dbReference>
<dbReference type="PANTHER" id="PTHR12389">
    <property type="entry name" value="ZINC FINGER PROTEIN 294"/>
    <property type="match status" value="1"/>
</dbReference>
<evidence type="ECO:0000256" key="1">
    <source>
        <dbReference type="ARBA" id="ARBA00000900"/>
    </source>
</evidence>
<keyword evidence="19" id="KW-1185">Reference proteome</keyword>
<evidence type="ECO:0000256" key="12">
    <source>
        <dbReference type="ARBA" id="ARBA00022786"/>
    </source>
</evidence>
<dbReference type="InterPro" id="IPR011989">
    <property type="entry name" value="ARM-like"/>
</dbReference>
<dbReference type="Pfam" id="PF13639">
    <property type="entry name" value="zf-RING_2"/>
    <property type="match status" value="1"/>
</dbReference>
<dbReference type="SMART" id="SM00184">
    <property type="entry name" value="RING"/>
    <property type="match status" value="1"/>
</dbReference>
<evidence type="ECO:0000256" key="3">
    <source>
        <dbReference type="ARBA" id="ARBA00004906"/>
    </source>
</evidence>
<keyword evidence="13 16" id="KW-0862">Zinc</keyword>
<feature type="domain" description="RING-type" evidence="17">
    <location>
        <begin position="1679"/>
        <end position="1726"/>
    </location>
</feature>
<dbReference type="GO" id="GO:1990112">
    <property type="term" value="C:RQC complex"/>
    <property type="evidence" value="ECO:0007669"/>
    <property type="project" value="UniProtKB-UniRule"/>
</dbReference>
<dbReference type="GO" id="GO:0043023">
    <property type="term" value="F:ribosomal large subunit binding"/>
    <property type="evidence" value="ECO:0007669"/>
    <property type="project" value="TreeGrafter"/>
</dbReference>
<dbReference type="STRING" id="109895.A0A507EHV8"/>
<dbReference type="GO" id="GO:0072344">
    <property type="term" value="P:rescue of stalled ribosome"/>
    <property type="evidence" value="ECO:0007669"/>
    <property type="project" value="UniProtKB-UniRule"/>
</dbReference>
<evidence type="ECO:0000256" key="5">
    <source>
        <dbReference type="ARBA" id="ARBA00012483"/>
    </source>
</evidence>
<evidence type="ECO:0000259" key="17">
    <source>
        <dbReference type="PROSITE" id="PS50089"/>
    </source>
</evidence>
<accession>A0A507EHV8</accession>
<comment type="caution">
    <text evidence="18">The sequence shown here is derived from an EMBL/GenBank/DDBJ whole genome shotgun (WGS) entry which is preliminary data.</text>
</comment>
<dbReference type="FunFam" id="3.30.40.10:FF:000038">
    <property type="entry name" value="E3 ubiquitin-protein ligase listerin"/>
    <property type="match status" value="1"/>
</dbReference>
<dbReference type="SUPFAM" id="SSF48371">
    <property type="entry name" value="ARM repeat"/>
    <property type="match status" value="1"/>
</dbReference>
<dbReference type="EMBL" id="QEAQ01000001">
    <property type="protein sequence ID" value="TPX62997.1"/>
    <property type="molecule type" value="Genomic_DNA"/>
</dbReference>
<dbReference type="GO" id="GO:0061630">
    <property type="term" value="F:ubiquitin protein ligase activity"/>
    <property type="evidence" value="ECO:0007669"/>
    <property type="project" value="UniProtKB-UniRule"/>
</dbReference>
<evidence type="ECO:0000256" key="16">
    <source>
        <dbReference type="RuleBase" id="RU367090"/>
    </source>
</evidence>
<comment type="subunit">
    <text evidence="16">Component of the ribosome quality control complex (RQC).</text>
</comment>
<comment type="catalytic activity">
    <reaction evidence="1 16">
        <text>S-ubiquitinyl-[E2 ubiquitin-conjugating enzyme]-L-cysteine + [acceptor protein]-L-lysine = [E2 ubiquitin-conjugating enzyme]-L-cysteine + N(6)-ubiquitinyl-[acceptor protein]-L-lysine.</text>
        <dbReference type="EC" id="2.3.2.27"/>
    </reaction>
</comment>
<dbReference type="Pfam" id="PF22958">
    <property type="entry name" value="Ltn1_1st"/>
    <property type="match status" value="1"/>
</dbReference>
<comment type="function">
    <text evidence="16">E3 ubiquitin-protein ligase. Component of the ribosome quality control complex (RQC), a ribosome-associated complex that mediates ubiquitination and extraction of incompletely synthesized nascent chains for proteasomal degradation.</text>
</comment>
<dbReference type="InterPro" id="IPR054478">
    <property type="entry name" value="LTN1_UBC"/>
</dbReference>
<reference evidence="18 19" key="1">
    <citation type="journal article" date="2019" name="Sci. Rep.">
        <title>Comparative genomics of chytrid fungi reveal insights into the obligate biotrophic and pathogenic lifestyle of Synchytrium endobioticum.</title>
        <authorList>
            <person name="van de Vossenberg B.T.L.H."/>
            <person name="Warris S."/>
            <person name="Nguyen H.D.T."/>
            <person name="van Gent-Pelzer M.P.E."/>
            <person name="Joly D.L."/>
            <person name="van de Geest H.C."/>
            <person name="Bonants P.J.M."/>
            <person name="Smith D.S."/>
            <person name="Levesque C.A."/>
            <person name="van der Lee T.A.J."/>
        </authorList>
    </citation>
    <scope>NUCLEOTIDE SEQUENCE [LARGE SCALE GENOMIC DNA]</scope>
    <source>
        <strain evidence="18 19">CBS 809.83</strain>
    </source>
</reference>
<dbReference type="InterPro" id="IPR001841">
    <property type="entry name" value="Znf_RING"/>
</dbReference>
<evidence type="ECO:0000256" key="13">
    <source>
        <dbReference type="ARBA" id="ARBA00022833"/>
    </source>
</evidence>
<sequence length="1730" mass="190584">MGREKDRRVKGNLQPAGSSRAADLLASGTSFGFPAAVDAPAFGASGDWELNNAAAEVKVLFKRLSKRDNTTRVKALEDLSTYVAEAEVESVNEFLPAWPKTYNRLSTDADRRVREMTGNVHLALVNKVRKQLAPHLKELIGSWLCATHDPHKEVARLAQTSFQIAFPSKRIDVLAFCQSDILRFVVDNLMHQTPETMSDPRFTSSEDMKSRYARVVSSALLMLASLIEQLPGETLDKEAATYDELYENSKFWKLASDELFPIRKAFYAFIKIASQERPEIVSSRLETISVVFPGRAFSDKEISNHGELWEALLVFTSTFPEAWILASKRKLMMPKLYSFLRSGASGSASVVYPSLLPLIAHLPREILLNSEFQQEFLSSLWAGLDAVSNDKAASSHLIVSYLECIFFLLIQCRTEASLSNQETFLIEVDMFRSITAYLYPNKAVPHTLLESTSQYIVKIGLNPQIGATAIQQLTRKLAKTVEESLGLVESGTAINAEQVSSSAPDLLESIFRQASKTEIPNTVQTCLSDLVVDLFTKAMARMADDEYLVNLAVFTRKLSESFPKLLFNTTKIKQTLLHFAVVKLHKLAENGHKAVPHMLDIVVMYISQLSSGENDTFQKCWNSVMKVIFSLQGVEKGASLSSVLKEVHQAHLQHSFNLGDAALDAYIRDLMSNGLGDGDQIAGQDVEDILAVALMCNEEQALLTPETRGSILQMFQSTLTSFAKEYLYNASEPSDHSDAHAGARKVSSICHIIDKMLAGQPQQMSVFSSVAPDVLTLASVSPIENNHLASETADPAEAKLVRDLSRTHKSASSLWTRMTGIAARDPDTLASTVKTVSSHWTMLMRDPYYCGGLDSLTQQIQSILTLAGPDQNARAHALQSLFQDQVSWREESAAYTGGEITLSILDPILSTSSPVRLCTEVKDLHGLTKYARLTAVAAKIVSNVGIEVLGAAEDGSSGFGWVLTELLRMRVVCDHAEKLQIESPWGPDAHDISEETRQTIGVVLNQVIDVTPERHNLEWHQNLAHLIKGSGMEETTGEERADILSAAVASAFASVGSGSDYRKVLSLLFSKIFKSENIPSACADVWLDLAVEGANGELAGAVAAVMVPSLLSITRAESRQNIVSQLLNQIRAFADCESAIASAAGPLSVLNAVLGLYESKDDMQWGSDSVALTTLLPSNKAVELLRRVRGWYERDGAIVSADDRFRLDNEVAILVEGIIQQIDVGINLGGFVVALCKYWIHSADIATPAGQVILYRSLNVYSALLDAQHAYADTYGIFEGIKSETQLDILNLFVADGFKETKHIPLPRVRLHMLLADITARTPEDMLLRRDPFSELFDMIYMPSAEVQVTVYGLLRRLIAEHVQAASLRIEMKAAKISNAEDNNGQEVVVVPSQDDQLPAPLVTTLSRDVPKWDLEEADHSLATGTLSADPARNDMLGYLLSAMALFDHIGDATFDLKSTYISHVRNLNIVPQLLEHIFTVFGVGRSRSPFDLARWDIDHYDVTGFDETSPVAFPLLAAHVYWKCLRNVPSLVRIWWAECKNRQLTIAVESYTERFFSPLLIRTEVDIVQQADPSAIEDLVIKVSKSGNEVTASYTVEDATLEMVIRLPTTFPLRQVDVDSGVGAAAAGGRAAGISEARWRAWLLSASAVIASQNGSIADAVKLYSKNISLHFKGVEDCAICYSVIGVIDRTLPTKQCKTCKHKFHASCLFKWFRTSNQSTCPLCRQPTF</sequence>
<dbReference type="InterPro" id="IPR054477">
    <property type="entry name" value="LTN1_E3_ligase_6th"/>
</dbReference>
<dbReference type="Gene3D" id="3.30.40.10">
    <property type="entry name" value="Zinc/RING finger domain, C3HC4 (zinc finger)"/>
    <property type="match status" value="1"/>
</dbReference>
<evidence type="ECO:0000256" key="6">
    <source>
        <dbReference type="ARBA" id="ARBA00017157"/>
    </source>
</evidence>
<dbReference type="SMART" id="SM01197">
    <property type="entry name" value="FANCL_C"/>
    <property type="match status" value="1"/>
</dbReference>
<keyword evidence="11 15" id="KW-0863">Zinc-finger</keyword>
<dbReference type="GO" id="GO:1990116">
    <property type="term" value="P:ribosome-associated ubiquitin-dependent protein catabolic process"/>
    <property type="evidence" value="ECO:0007669"/>
    <property type="project" value="UniProtKB-UniRule"/>
</dbReference>
<name>A0A507EHV8_9FUNG</name>
<keyword evidence="10" id="KW-0677">Repeat</keyword>
<comment type="pathway">
    <text evidence="3 16">Protein modification; protein ubiquitination.</text>
</comment>
<evidence type="ECO:0000256" key="4">
    <source>
        <dbReference type="ARBA" id="ARBA00007997"/>
    </source>
</evidence>
<dbReference type="EC" id="2.3.2.27" evidence="5 16"/>
<dbReference type="GO" id="GO:0016567">
    <property type="term" value="P:protein ubiquitination"/>
    <property type="evidence" value="ECO:0007669"/>
    <property type="project" value="UniProtKB-UniPathway"/>
</dbReference>
<keyword evidence="7" id="KW-0963">Cytoplasm</keyword>
<evidence type="ECO:0000256" key="11">
    <source>
        <dbReference type="ARBA" id="ARBA00022771"/>
    </source>
</evidence>
<dbReference type="Gene3D" id="1.25.10.10">
    <property type="entry name" value="Leucine-rich Repeat Variant"/>
    <property type="match status" value="1"/>
</dbReference>
<gene>
    <name evidence="18" type="ORF">PhCBS80983_g00179</name>
</gene>
<evidence type="ECO:0000256" key="9">
    <source>
        <dbReference type="ARBA" id="ARBA00022723"/>
    </source>
</evidence>
<dbReference type="GO" id="GO:0005829">
    <property type="term" value="C:cytosol"/>
    <property type="evidence" value="ECO:0007669"/>
    <property type="project" value="UniProtKB-SubCell"/>
</dbReference>
<evidence type="ECO:0000256" key="2">
    <source>
        <dbReference type="ARBA" id="ARBA00004514"/>
    </source>
</evidence>
<organism evidence="18 19">
    <name type="scientific">Powellomyces hirtus</name>
    <dbReference type="NCBI Taxonomy" id="109895"/>
    <lineage>
        <taxon>Eukaryota</taxon>
        <taxon>Fungi</taxon>
        <taxon>Fungi incertae sedis</taxon>
        <taxon>Chytridiomycota</taxon>
        <taxon>Chytridiomycota incertae sedis</taxon>
        <taxon>Chytridiomycetes</taxon>
        <taxon>Spizellomycetales</taxon>
        <taxon>Powellomycetaceae</taxon>
        <taxon>Powellomyces</taxon>
    </lineage>
</organism>
<evidence type="ECO:0000313" key="18">
    <source>
        <dbReference type="EMBL" id="TPX62997.1"/>
    </source>
</evidence>
<evidence type="ECO:0000256" key="14">
    <source>
        <dbReference type="ARBA" id="ARBA00055150"/>
    </source>
</evidence>
<dbReference type="SMART" id="SM00744">
    <property type="entry name" value="RINGv"/>
    <property type="match status" value="1"/>
</dbReference>
<comment type="subcellular location">
    <subcellularLocation>
        <location evidence="2">Cytoplasm</location>
        <location evidence="2">Cytosol</location>
    </subcellularLocation>
</comment>
<dbReference type="CDD" id="cd16491">
    <property type="entry name" value="RING-CH-C4HC3_LTN1"/>
    <property type="match status" value="1"/>
</dbReference>
<protein>
    <recommendedName>
        <fullName evidence="6 16">E3 ubiquitin-protein ligase listerin</fullName>
        <ecNumber evidence="5 16">2.3.2.27</ecNumber>
    </recommendedName>
    <alternativeName>
        <fullName evidence="16">RING-type E3 ubiquitin transferase listerin</fullName>
    </alternativeName>
</protein>
<dbReference type="InterPro" id="IPR039795">
    <property type="entry name" value="LTN1/Rkr1"/>
</dbReference>
<dbReference type="InterPro" id="IPR016024">
    <property type="entry name" value="ARM-type_fold"/>
</dbReference>
<evidence type="ECO:0000256" key="8">
    <source>
        <dbReference type="ARBA" id="ARBA00022679"/>
    </source>
</evidence>
<comment type="similarity">
    <text evidence="4 16">Belongs to the LTN1 family.</text>
</comment>
<dbReference type="InterPro" id="IPR011016">
    <property type="entry name" value="Znf_RING-CH"/>
</dbReference>
<dbReference type="Pfam" id="PF23009">
    <property type="entry name" value="UBC_like"/>
    <property type="match status" value="1"/>
</dbReference>
<keyword evidence="9 16" id="KW-0479">Metal-binding</keyword>
<dbReference type="PANTHER" id="PTHR12389:SF0">
    <property type="entry name" value="E3 UBIQUITIN-PROTEIN LIGASE LISTERIN"/>
    <property type="match status" value="1"/>
</dbReference>
<dbReference type="Pfam" id="PF22999">
    <property type="entry name" value="LTN1_E3_ligase_6th"/>
    <property type="match status" value="1"/>
</dbReference>
<evidence type="ECO:0000256" key="10">
    <source>
        <dbReference type="ARBA" id="ARBA00022737"/>
    </source>
</evidence>
<evidence type="ECO:0000256" key="15">
    <source>
        <dbReference type="PROSITE-ProRule" id="PRU00175"/>
    </source>
</evidence>
<proteinExistence type="inferred from homology"/>
<dbReference type="Proteomes" id="UP000318582">
    <property type="component" value="Unassembled WGS sequence"/>
</dbReference>
<keyword evidence="12 16" id="KW-0833">Ubl conjugation pathway</keyword>
<dbReference type="PROSITE" id="PS50089">
    <property type="entry name" value="ZF_RING_2"/>
    <property type="match status" value="1"/>
</dbReference>
<dbReference type="UniPathway" id="UPA00143"/>
<evidence type="ECO:0000256" key="7">
    <source>
        <dbReference type="ARBA" id="ARBA00022490"/>
    </source>
</evidence>
<dbReference type="InterPro" id="IPR013083">
    <property type="entry name" value="Znf_RING/FYVE/PHD"/>
</dbReference>
<comment type="function">
    <text evidence="14">E3 ubiquitin-protein ligase component of the ribosome quality control complex (RQC), a ribosome-associated complex that mediates ubiquitination and extraction of incompletely synthesized nascent chains for proteasomal degradation. Mediates ubiquitination of proteins derived from mRNAs lacking stop codons (non-stop proteins) and other translation arrest products induced by poly-lysine sequences and tandem rare codons. Ubiquitination leads to CDC48 recruitment for extraction and degradation of the incomplete translation product. May indirectly play a role in chromatin function and transcription.</text>
</comment>
<dbReference type="GO" id="GO:0008270">
    <property type="term" value="F:zinc ion binding"/>
    <property type="evidence" value="ECO:0007669"/>
    <property type="project" value="UniProtKB-KW"/>
</dbReference>
<dbReference type="InterPro" id="IPR039804">
    <property type="entry name" value="RING-CH-C4HC3_LTN1"/>
</dbReference>
<evidence type="ECO:0000313" key="19">
    <source>
        <dbReference type="Proteomes" id="UP000318582"/>
    </source>
</evidence>